<name>A0A6C0I0C6_9ZZZZ</name>
<evidence type="ECO:0000313" key="1">
    <source>
        <dbReference type="EMBL" id="QHT86229.1"/>
    </source>
</evidence>
<accession>A0A6C0I0C6</accession>
<proteinExistence type="predicted"/>
<dbReference type="EMBL" id="MN740065">
    <property type="protein sequence ID" value="QHT86229.1"/>
    <property type="molecule type" value="Genomic_DNA"/>
</dbReference>
<dbReference type="AlphaFoldDB" id="A0A6C0I0C6"/>
<sequence>MEFIVNKYDFNKGCWNTYLTNTFKYILCNNPKYAKYLSTMEDNNLLFSFLIYSRLDKDKYSEMFKELLISDIYELNRIRDCNIENSVIPFGYNNIVYIDAILLIMEIIKKYKNCHIDKYLHILTHLQILQDILPPFIYDRISSSDTDFEIHMHFILAFCYLNVYGNNEPIADFCNSIYNSMHISRAIQLAIGYAPNIAHLKKYNI</sequence>
<organism evidence="1">
    <name type="scientific">viral metagenome</name>
    <dbReference type="NCBI Taxonomy" id="1070528"/>
    <lineage>
        <taxon>unclassified sequences</taxon>
        <taxon>metagenomes</taxon>
        <taxon>organismal metagenomes</taxon>
    </lineage>
</organism>
<reference evidence="1" key="1">
    <citation type="journal article" date="2020" name="Nature">
        <title>Giant virus diversity and host interactions through global metagenomics.</title>
        <authorList>
            <person name="Schulz F."/>
            <person name="Roux S."/>
            <person name="Paez-Espino D."/>
            <person name="Jungbluth S."/>
            <person name="Walsh D.A."/>
            <person name="Denef V.J."/>
            <person name="McMahon K.D."/>
            <person name="Konstantinidis K.T."/>
            <person name="Eloe-Fadrosh E.A."/>
            <person name="Kyrpides N.C."/>
            <person name="Woyke T."/>
        </authorList>
    </citation>
    <scope>NUCLEOTIDE SEQUENCE</scope>
    <source>
        <strain evidence="1">GVMAG-M-3300023184-186</strain>
    </source>
</reference>
<protein>
    <submittedName>
        <fullName evidence="1">Uncharacterized protein</fullName>
    </submittedName>
</protein>